<evidence type="ECO:0000256" key="7">
    <source>
        <dbReference type="ARBA" id="ARBA00022801"/>
    </source>
</evidence>
<dbReference type="EC" id="3.2.1.55" evidence="11"/>
<evidence type="ECO:0000256" key="12">
    <source>
        <dbReference type="SAM" id="SignalP"/>
    </source>
</evidence>
<dbReference type="InterPro" id="IPR005193">
    <property type="entry name" value="GH62_arabinosidase"/>
</dbReference>
<keyword evidence="14" id="KW-1185">Reference proteome</keyword>
<evidence type="ECO:0000313" key="13">
    <source>
        <dbReference type="EMBL" id="OQD69474.1"/>
    </source>
</evidence>
<feature type="signal peptide" evidence="12">
    <location>
        <begin position="1"/>
        <end position="26"/>
    </location>
</feature>
<dbReference type="GO" id="GO:0046373">
    <property type="term" value="P:L-arabinose metabolic process"/>
    <property type="evidence" value="ECO:0007669"/>
    <property type="project" value="UniProtKB-UniRule"/>
</dbReference>
<evidence type="ECO:0000256" key="2">
    <source>
        <dbReference type="ARBA" id="ARBA00004613"/>
    </source>
</evidence>
<evidence type="ECO:0000256" key="1">
    <source>
        <dbReference type="ARBA" id="ARBA00001462"/>
    </source>
</evidence>
<dbReference type="SUPFAM" id="SSF75005">
    <property type="entry name" value="Arabinanase/levansucrase/invertase"/>
    <property type="match status" value="1"/>
</dbReference>
<dbReference type="STRING" id="60169.A0A1V6NXM6"/>
<dbReference type="Gene3D" id="2.115.10.20">
    <property type="entry name" value="Glycosyl hydrolase domain, family 43"/>
    <property type="match status" value="1"/>
</dbReference>
<evidence type="ECO:0000256" key="5">
    <source>
        <dbReference type="ARBA" id="ARBA00022651"/>
    </source>
</evidence>
<keyword evidence="10" id="KW-0624">Polysaccharide degradation</keyword>
<protein>
    <recommendedName>
        <fullName evidence="11">Alpha-L-arabinofuranosidase</fullName>
        <ecNumber evidence="11">3.2.1.55</ecNumber>
    </recommendedName>
</protein>
<dbReference type="Proteomes" id="UP000191408">
    <property type="component" value="Unassembled WGS sequence"/>
</dbReference>
<dbReference type="CDD" id="cd08987">
    <property type="entry name" value="GH62"/>
    <property type="match status" value="1"/>
</dbReference>
<dbReference type="EMBL" id="MDYM01000002">
    <property type="protein sequence ID" value="OQD69474.1"/>
    <property type="molecule type" value="Genomic_DNA"/>
</dbReference>
<name>A0A1V6NXM6_PENPO</name>
<dbReference type="OrthoDB" id="3156236at2759"/>
<feature type="chain" id="PRO_5012370421" description="Alpha-L-arabinofuranosidase" evidence="12">
    <location>
        <begin position="27"/>
        <end position="329"/>
    </location>
</feature>
<dbReference type="PANTHER" id="PTHR40631">
    <property type="entry name" value="ALPHA-L-ARABINOFURANOSIDASE AXHA-2-RELATED"/>
    <property type="match status" value="1"/>
</dbReference>
<proteinExistence type="inferred from homology"/>
<keyword evidence="7 11" id="KW-0378">Hydrolase</keyword>
<keyword evidence="9 11" id="KW-0326">Glycosidase</keyword>
<evidence type="ECO:0000256" key="9">
    <source>
        <dbReference type="ARBA" id="ARBA00023295"/>
    </source>
</evidence>
<dbReference type="Pfam" id="PF03664">
    <property type="entry name" value="Glyco_hydro_62"/>
    <property type="match status" value="1"/>
</dbReference>
<evidence type="ECO:0000256" key="11">
    <source>
        <dbReference type="RuleBase" id="RU368117"/>
    </source>
</evidence>
<comment type="caution">
    <text evidence="13">The sequence shown here is derived from an EMBL/GenBank/DDBJ whole genome shotgun (WGS) entry which is preliminary data.</text>
</comment>
<comment type="subcellular location">
    <subcellularLocation>
        <location evidence="2 11">Secreted</location>
    </subcellularLocation>
</comment>
<sequence length="329" mass="35576">MKFSKAKAGLVSSGMLLLASVPVAVADCALPSTYTWTSTGALANPKSGWTAIKDFTNVVVNNKHLVYASTTDASGNYGAMNFGPFSDWSGMATASQIKTSFNAVAPTLFYFQPKDIWVIAYQWGSSTFTYRTSSDPTNANGWSSEQALFSGKITAPDAAIDQTVIGDSTHMYLFFAGDNGKIYRSSMSIDKFPGNFGTSSEIVLSGARNDLFEAVQVYTVKGQNKYLMLVEAIGAQGQRYFRSFVSSSLGGKWEPQAASESKPFAGKANVGATWTKDFSHGDLVRTNPDQTMTVDPCNLQLLYQGRDPTATSSNYNTIPWQPAVLTLKK</sequence>
<dbReference type="AlphaFoldDB" id="A0A1V6NXM6"/>
<accession>A0A1V6NXM6</accession>
<organism evidence="13 14">
    <name type="scientific">Penicillium polonicum</name>
    <dbReference type="NCBI Taxonomy" id="60169"/>
    <lineage>
        <taxon>Eukaryota</taxon>
        <taxon>Fungi</taxon>
        <taxon>Dikarya</taxon>
        <taxon>Ascomycota</taxon>
        <taxon>Pezizomycotina</taxon>
        <taxon>Eurotiomycetes</taxon>
        <taxon>Eurotiomycetidae</taxon>
        <taxon>Eurotiales</taxon>
        <taxon>Aspergillaceae</taxon>
        <taxon>Penicillium</taxon>
    </lineage>
</organism>
<dbReference type="GO" id="GO:0045493">
    <property type="term" value="P:xylan catabolic process"/>
    <property type="evidence" value="ECO:0007669"/>
    <property type="project" value="UniProtKB-UniRule"/>
</dbReference>
<evidence type="ECO:0000256" key="8">
    <source>
        <dbReference type="ARBA" id="ARBA00023277"/>
    </source>
</evidence>
<evidence type="ECO:0000256" key="6">
    <source>
        <dbReference type="ARBA" id="ARBA00022729"/>
    </source>
</evidence>
<dbReference type="GO" id="GO:0005576">
    <property type="term" value="C:extracellular region"/>
    <property type="evidence" value="ECO:0007669"/>
    <property type="project" value="UniProtKB-SubCell"/>
</dbReference>
<reference evidence="14" key="1">
    <citation type="journal article" date="2017" name="Nat. Microbiol.">
        <title>Global analysis of biosynthetic gene clusters reveals vast potential of secondary metabolite production in Penicillium species.</title>
        <authorList>
            <person name="Nielsen J.C."/>
            <person name="Grijseels S."/>
            <person name="Prigent S."/>
            <person name="Ji B."/>
            <person name="Dainat J."/>
            <person name="Nielsen K.F."/>
            <person name="Frisvad J.C."/>
            <person name="Workman M."/>
            <person name="Nielsen J."/>
        </authorList>
    </citation>
    <scope>NUCLEOTIDE SEQUENCE [LARGE SCALE GENOMIC DNA]</scope>
    <source>
        <strain evidence="14">IBT 4502</strain>
    </source>
</reference>
<keyword evidence="6 11" id="KW-0732">Signal</keyword>
<gene>
    <name evidence="13" type="ORF">PENPOL_c002G01907</name>
</gene>
<keyword evidence="5" id="KW-0858">Xylan degradation</keyword>
<evidence type="ECO:0000313" key="14">
    <source>
        <dbReference type="Proteomes" id="UP000191408"/>
    </source>
</evidence>
<dbReference type="PANTHER" id="PTHR40631:SF1">
    <property type="entry name" value="ALPHA-L-ARABINOFURANOSIDASE AXHA-2-RELATED"/>
    <property type="match status" value="1"/>
</dbReference>
<dbReference type="GO" id="GO:0046556">
    <property type="term" value="F:alpha-L-arabinofuranosidase activity"/>
    <property type="evidence" value="ECO:0007669"/>
    <property type="project" value="UniProtKB-UniRule"/>
</dbReference>
<comment type="similarity">
    <text evidence="3 11">Belongs to the glycosyl hydrolase 62 family.</text>
</comment>
<keyword evidence="4 11" id="KW-0964">Secreted</keyword>
<comment type="catalytic activity">
    <reaction evidence="1 11">
        <text>Hydrolysis of terminal non-reducing alpha-L-arabinofuranoside residues in alpha-L-arabinosides.</text>
        <dbReference type="EC" id="3.2.1.55"/>
    </reaction>
</comment>
<evidence type="ECO:0000256" key="10">
    <source>
        <dbReference type="ARBA" id="ARBA00023326"/>
    </source>
</evidence>
<evidence type="ECO:0000256" key="4">
    <source>
        <dbReference type="ARBA" id="ARBA00022525"/>
    </source>
</evidence>
<dbReference type="InterPro" id="IPR023296">
    <property type="entry name" value="Glyco_hydro_beta-prop_sf"/>
</dbReference>
<comment type="function">
    <text evidence="11">Alpha-L-arabinofuranosidase involved in the hydrolysis of xylan, a major structural heterogeneous polysaccharide found in plant biomass representing the second most abundant polysaccharide in the biosphere, after cellulose.</text>
</comment>
<keyword evidence="8" id="KW-0119">Carbohydrate metabolism</keyword>
<evidence type="ECO:0000256" key="3">
    <source>
        <dbReference type="ARBA" id="ARBA00007396"/>
    </source>
</evidence>